<keyword evidence="2" id="KW-0805">Transcription regulation</keyword>
<comment type="caution">
    <text evidence="7">The sequence shown here is derived from an EMBL/GenBank/DDBJ whole genome shotgun (WGS) entry which is preliminary data.</text>
</comment>
<dbReference type="GO" id="GO:0005634">
    <property type="term" value="C:nucleus"/>
    <property type="evidence" value="ECO:0007669"/>
    <property type="project" value="UniProtKB-SubCell"/>
</dbReference>
<dbReference type="Gene3D" id="4.10.240.10">
    <property type="entry name" value="Zn(2)-C6 fungal-type DNA-binding domain"/>
    <property type="match status" value="1"/>
</dbReference>
<keyword evidence="5" id="KW-0539">Nucleus</keyword>
<evidence type="ECO:0000256" key="3">
    <source>
        <dbReference type="ARBA" id="ARBA00023125"/>
    </source>
</evidence>
<dbReference type="AlphaFoldDB" id="A0AAN6DMY6"/>
<dbReference type="PANTHER" id="PTHR31845:SF10">
    <property type="entry name" value="ZN(II)2CYS6 TRANSCRIPTION FACTOR (EUROFUNG)"/>
    <property type="match status" value="1"/>
</dbReference>
<evidence type="ECO:0000313" key="8">
    <source>
        <dbReference type="Proteomes" id="UP001203852"/>
    </source>
</evidence>
<accession>A0AAN6DMY6</accession>
<dbReference type="EMBL" id="MU404360">
    <property type="protein sequence ID" value="KAI1609555.1"/>
    <property type="molecule type" value="Genomic_DNA"/>
</dbReference>
<dbReference type="GO" id="GO:0000981">
    <property type="term" value="F:DNA-binding transcription factor activity, RNA polymerase II-specific"/>
    <property type="evidence" value="ECO:0007669"/>
    <property type="project" value="InterPro"/>
</dbReference>
<dbReference type="PANTHER" id="PTHR31845">
    <property type="entry name" value="FINGER DOMAIN PROTEIN, PUTATIVE-RELATED"/>
    <property type="match status" value="1"/>
</dbReference>
<keyword evidence="8" id="KW-1185">Reference proteome</keyword>
<evidence type="ECO:0000313" key="7">
    <source>
        <dbReference type="EMBL" id="KAI1609555.1"/>
    </source>
</evidence>
<evidence type="ECO:0000256" key="2">
    <source>
        <dbReference type="ARBA" id="ARBA00023015"/>
    </source>
</evidence>
<dbReference type="InterPro" id="IPR036864">
    <property type="entry name" value="Zn2-C6_fun-type_DNA-bd_sf"/>
</dbReference>
<name>A0AAN6DMY6_9EURO</name>
<evidence type="ECO:0000256" key="5">
    <source>
        <dbReference type="ARBA" id="ARBA00023242"/>
    </source>
</evidence>
<gene>
    <name evidence="7" type="ORF">EDD36DRAFT_74342</name>
</gene>
<keyword evidence="4" id="KW-0804">Transcription</keyword>
<evidence type="ECO:0000256" key="1">
    <source>
        <dbReference type="ARBA" id="ARBA00004123"/>
    </source>
</evidence>
<protein>
    <recommendedName>
        <fullName evidence="6">Zn(2)-C6 fungal-type domain-containing protein</fullName>
    </recommendedName>
</protein>
<dbReference type="SUPFAM" id="SSF57701">
    <property type="entry name" value="Zn2/Cys6 DNA-binding domain"/>
    <property type="match status" value="1"/>
</dbReference>
<dbReference type="GO" id="GO:0000976">
    <property type="term" value="F:transcription cis-regulatory region binding"/>
    <property type="evidence" value="ECO:0007669"/>
    <property type="project" value="TreeGrafter"/>
</dbReference>
<dbReference type="GO" id="GO:0008270">
    <property type="term" value="F:zinc ion binding"/>
    <property type="evidence" value="ECO:0007669"/>
    <property type="project" value="InterPro"/>
</dbReference>
<dbReference type="PROSITE" id="PS00463">
    <property type="entry name" value="ZN2_CY6_FUNGAL_1"/>
    <property type="match status" value="1"/>
</dbReference>
<proteinExistence type="predicted"/>
<dbReference type="InterPro" id="IPR001138">
    <property type="entry name" value="Zn2Cys6_DnaBD"/>
</dbReference>
<organism evidence="7 8">
    <name type="scientific">Exophiala viscosa</name>
    <dbReference type="NCBI Taxonomy" id="2486360"/>
    <lineage>
        <taxon>Eukaryota</taxon>
        <taxon>Fungi</taxon>
        <taxon>Dikarya</taxon>
        <taxon>Ascomycota</taxon>
        <taxon>Pezizomycotina</taxon>
        <taxon>Eurotiomycetes</taxon>
        <taxon>Chaetothyriomycetidae</taxon>
        <taxon>Chaetothyriales</taxon>
        <taxon>Herpotrichiellaceae</taxon>
        <taxon>Exophiala</taxon>
    </lineage>
</organism>
<comment type="subcellular location">
    <subcellularLocation>
        <location evidence="1">Nucleus</location>
    </subcellularLocation>
</comment>
<feature type="domain" description="Zn(2)-C6 fungal-type" evidence="6">
    <location>
        <begin position="8"/>
        <end position="38"/>
    </location>
</feature>
<reference evidence="7" key="1">
    <citation type="journal article" date="2022" name="bioRxiv">
        <title>Deciphering the potential niche of two novel black yeast fungi from a biological soil crust based on their genomes, phenotypes, and melanin regulation.</title>
        <authorList>
            <consortium name="DOE Joint Genome Institute"/>
            <person name="Carr E.C."/>
            <person name="Barton Q."/>
            <person name="Grambo S."/>
            <person name="Sullivan M."/>
            <person name="Renfro C.M."/>
            <person name="Kuo A."/>
            <person name="Pangilinan J."/>
            <person name="Lipzen A."/>
            <person name="Keymanesh K."/>
            <person name="Savage E."/>
            <person name="Barry K."/>
            <person name="Grigoriev I.V."/>
            <person name="Riekhof W.R."/>
            <person name="Harris S.S."/>
        </authorList>
    </citation>
    <scope>NUCLEOTIDE SEQUENCE</scope>
    <source>
        <strain evidence="7">JF 03-4F</strain>
    </source>
</reference>
<keyword evidence="3" id="KW-0238">DNA-binding</keyword>
<sequence length="526" mass="59261">MRSRRRQACEGCHARKSRCLPGNSADTCKRCEENDLSCEAHEARTRRRKIPRKELRFVDVASKLQATSEHSFGHELLVALQVQAVSPSKWPALETLTHERGQELCEHYRRLATAVPFAIYPSSVAPQKLLSTSPILLLSIILSASSSCLELERHCEDIFRHTLADRVIIKGQRSLELLQSLLTYLIWYPHRFDPSTQQYYQFLQLALGMAADLGLYKQFKHGKFAQAINDLNTVRTFLLCYYLGCGCGILGFDRPDVMRCVEKLRAAAGVLAEGSDNPLDKEAPAIVELMHIVAQQWDCLSSTDTARLASLDSTTSQEMWRTAHYRSTLSSATKSSYHFISAYSIIKSAGYRSLPAQKIGTCVDHLVALLSNVLDQDISYLFFLGGVEWGHVLTSLFLLPKLETSLPVKSTEPRTAPLTFQHVGDFRNLLHKIRSETDTNSTLNAPHFSDWIEKILAAVEKQTISRLRSPTADAGLNNEETAHELVNSFVDDGKHDGSHTNGNTRHLQELGTEDFWTDFMSDWLHW</sequence>
<dbReference type="Proteomes" id="UP001203852">
    <property type="component" value="Unassembled WGS sequence"/>
</dbReference>
<evidence type="ECO:0000256" key="4">
    <source>
        <dbReference type="ARBA" id="ARBA00023163"/>
    </source>
</evidence>
<evidence type="ECO:0000259" key="6">
    <source>
        <dbReference type="PROSITE" id="PS00463"/>
    </source>
</evidence>
<dbReference type="InterPro" id="IPR051089">
    <property type="entry name" value="prtT"/>
</dbReference>